<evidence type="ECO:0000256" key="5">
    <source>
        <dbReference type="SAM" id="Phobius"/>
    </source>
</evidence>
<keyword evidence="4 5" id="KW-0472">Membrane</keyword>
<dbReference type="PANTHER" id="PTHR35814">
    <property type="match status" value="1"/>
</dbReference>
<protein>
    <submittedName>
        <fullName evidence="6">MAPEG family protein</fullName>
    </submittedName>
</protein>
<keyword evidence="3 5" id="KW-1133">Transmembrane helix</keyword>
<comment type="subcellular location">
    <subcellularLocation>
        <location evidence="1">Membrane</location>
    </subcellularLocation>
</comment>
<comment type="caution">
    <text evidence="6">The sequence shown here is derived from an EMBL/GenBank/DDBJ whole genome shotgun (WGS) entry which is preliminary data.</text>
</comment>
<dbReference type="AlphaFoldDB" id="A0A502CLR0"/>
<dbReference type="PANTHER" id="PTHR35814:SF1">
    <property type="entry name" value="GLUTATHIONE S-TRANSFERASE-RELATED"/>
    <property type="match status" value="1"/>
</dbReference>
<evidence type="ECO:0000313" key="7">
    <source>
        <dbReference type="Proteomes" id="UP000318413"/>
    </source>
</evidence>
<feature type="transmembrane region" description="Helical" evidence="5">
    <location>
        <begin position="108"/>
        <end position="128"/>
    </location>
</feature>
<dbReference type="InterPro" id="IPR001129">
    <property type="entry name" value="Membr-assoc_MAPEG"/>
</dbReference>
<evidence type="ECO:0000256" key="4">
    <source>
        <dbReference type="ARBA" id="ARBA00023136"/>
    </source>
</evidence>
<dbReference type="RefSeq" id="WP_140868732.1">
    <property type="nucleotide sequence ID" value="NZ_RCZK01000003.1"/>
</dbReference>
<feature type="transmembrane region" description="Helical" evidence="5">
    <location>
        <begin position="52"/>
        <end position="70"/>
    </location>
</feature>
<dbReference type="GO" id="GO:0016020">
    <property type="term" value="C:membrane"/>
    <property type="evidence" value="ECO:0007669"/>
    <property type="project" value="UniProtKB-SubCell"/>
</dbReference>
<dbReference type="EMBL" id="RCZK01000003">
    <property type="protein sequence ID" value="TPG13564.1"/>
    <property type="molecule type" value="Genomic_DNA"/>
</dbReference>
<organism evidence="6 7">
    <name type="scientific">Sphingomonas oligophenolica</name>
    <dbReference type="NCBI Taxonomy" id="301154"/>
    <lineage>
        <taxon>Bacteria</taxon>
        <taxon>Pseudomonadati</taxon>
        <taxon>Pseudomonadota</taxon>
        <taxon>Alphaproteobacteria</taxon>
        <taxon>Sphingomonadales</taxon>
        <taxon>Sphingomonadaceae</taxon>
        <taxon>Sphingomonas</taxon>
    </lineage>
</organism>
<gene>
    <name evidence="6" type="ORF">EAH84_05050</name>
</gene>
<keyword evidence="2 5" id="KW-0812">Transmembrane</keyword>
<name>A0A502CLR0_9SPHN</name>
<evidence type="ECO:0000256" key="1">
    <source>
        <dbReference type="ARBA" id="ARBA00004370"/>
    </source>
</evidence>
<proteinExistence type="predicted"/>
<dbReference type="Proteomes" id="UP000318413">
    <property type="component" value="Unassembled WGS sequence"/>
</dbReference>
<evidence type="ECO:0000313" key="6">
    <source>
        <dbReference type="EMBL" id="TPG13564.1"/>
    </source>
</evidence>
<reference evidence="6 7" key="1">
    <citation type="journal article" date="2019" name="Environ. Microbiol.">
        <title>Species interactions and distinct microbial communities in high Arctic permafrost affected cryosols are associated with the CH4 and CO2 gas fluxes.</title>
        <authorList>
            <person name="Altshuler I."/>
            <person name="Hamel J."/>
            <person name="Turney S."/>
            <person name="Magnuson E."/>
            <person name="Levesque R."/>
            <person name="Greer C."/>
            <person name="Whyte L.G."/>
        </authorList>
    </citation>
    <scope>NUCLEOTIDE SEQUENCE [LARGE SCALE GENOMIC DNA]</scope>
    <source>
        <strain evidence="6 7">S5.1</strain>
    </source>
</reference>
<dbReference type="SUPFAM" id="SSF161084">
    <property type="entry name" value="MAPEG domain-like"/>
    <property type="match status" value="1"/>
</dbReference>
<evidence type="ECO:0000256" key="2">
    <source>
        <dbReference type="ARBA" id="ARBA00022692"/>
    </source>
</evidence>
<accession>A0A502CLR0</accession>
<keyword evidence="7" id="KW-1185">Reference proteome</keyword>
<dbReference type="Pfam" id="PF01124">
    <property type="entry name" value="MAPEG"/>
    <property type="match status" value="1"/>
</dbReference>
<sequence length="146" mass="15663">MTMLPVTLILAAGCALINLWLSFRIGAVRRAAKIFVGDGGDDRIIRRMRAQANFVENAPFVLALVGLIEFGVGSSIWLWIAVAVFLVGRICHAVGMDGWRAGRMIGTAVTMLLLLTLAIWAVVIAYGATRTAAMPIEPVDVSVPRG</sequence>
<evidence type="ECO:0000256" key="3">
    <source>
        <dbReference type="ARBA" id="ARBA00022989"/>
    </source>
</evidence>
<dbReference type="OrthoDB" id="7619858at2"/>
<feature type="transmembrane region" description="Helical" evidence="5">
    <location>
        <begin position="6"/>
        <end position="23"/>
    </location>
</feature>
<dbReference type="InterPro" id="IPR023352">
    <property type="entry name" value="MAPEG-like_dom_sf"/>
</dbReference>
<dbReference type="Gene3D" id="1.20.120.550">
    <property type="entry name" value="Membrane associated eicosanoid/glutathione metabolism-like domain"/>
    <property type="match status" value="1"/>
</dbReference>